<comment type="caution">
    <text evidence="1">The sequence shown here is derived from an EMBL/GenBank/DDBJ whole genome shotgun (WGS) entry which is preliminary data.</text>
</comment>
<keyword evidence="2" id="KW-1185">Reference proteome</keyword>
<dbReference type="Proteomes" id="UP001221757">
    <property type="component" value="Unassembled WGS sequence"/>
</dbReference>
<name>A0AAD7GY25_MYCRO</name>
<protein>
    <submittedName>
        <fullName evidence="1">Uncharacterized protein</fullName>
    </submittedName>
</protein>
<dbReference type="EMBL" id="JARKIE010000005">
    <property type="protein sequence ID" value="KAJ7707798.1"/>
    <property type="molecule type" value="Genomic_DNA"/>
</dbReference>
<accession>A0AAD7GY25</accession>
<organism evidence="1 2">
    <name type="scientific">Mycena rosella</name>
    <name type="common">Pink bonnet</name>
    <name type="synonym">Agaricus rosellus</name>
    <dbReference type="NCBI Taxonomy" id="1033263"/>
    <lineage>
        <taxon>Eukaryota</taxon>
        <taxon>Fungi</taxon>
        <taxon>Dikarya</taxon>
        <taxon>Basidiomycota</taxon>
        <taxon>Agaricomycotina</taxon>
        <taxon>Agaricomycetes</taxon>
        <taxon>Agaricomycetidae</taxon>
        <taxon>Agaricales</taxon>
        <taxon>Marasmiineae</taxon>
        <taxon>Mycenaceae</taxon>
        <taxon>Mycena</taxon>
    </lineage>
</organism>
<evidence type="ECO:0000313" key="2">
    <source>
        <dbReference type="Proteomes" id="UP001221757"/>
    </source>
</evidence>
<gene>
    <name evidence="1" type="ORF">B0H17DRAFT_918107</name>
</gene>
<evidence type="ECO:0000313" key="1">
    <source>
        <dbReference type="EMBL" id="KAJ7707798.1"/>
    </source>
</evidence>
<reference evidence="1" key="1">
    <citation type="submission" date="2023-03" db="EMBL/GenBank/DDBJ databases">
        <title>Massive genome expansion in bonnet fungi (Mycena s.s.) driven by repeated elements and novel gene families across ecological guilds.</title>
        <authorList>
            <consortium name="Lawrence Berkeley National Laboratory"/>
            <person name="Harder C.B."/>
            <person name="Miyauchi S."/>
            <person name="Viragh M."/>
            <person name="Kuo A."/>
            <person name="Thoen E."/>
            <person name="Andreopoulos B."/>
            <person name="Lu D."/>
            <person name="Skrede I."/>
            <person name="Drula E."/>
            <person name="Henrissat B."/>
            <person name="Morin E."/>
            <person name="Kohler A."/>
            <person name="Barry K."/>
            <person name="LaButti K."/>
            <person name="Morin E."/>
            <person name="Salamov A."/>
            <person name="Lipzen A."/>
            <person name="Mereny Z."/>
            <person name="Hegedus B."/>
            <person name="Baldrian P."/>
            <person name="Stursova M."/>
            <person name="Weitz H."/>
            <person name="Taylor A."/>
            <person name="Grigoriev I.V."/>
            <person name="Nagy L.G."/>
            <person name="Martin F."/>
            <person name="Kauserud H."/>
        </authorList>
    </citation>
    <scope>NUCLEOTIDE SEQUENCE</scope>
    <source>
        <strain evidence="1">CBHHK067</strain>
    </source>
</reference>
<proteinExistence type="predicted"/>
<sequence length="103" mass="11379">MVAEGPEDVLKLRVFSSPAPRLESLTIEVAGQEDVSSTLPPIFAGHMPKLRQLALGHFTSWPKGYFHNLSALCLHNQPTDSWPSTSEFLDFIESSPCLEELAL</sequence>
<dbReference type="AlphaFoldDB" id="A0AAD7GY25"/>
<feature type="non-terminal residue" evidence="1">
    <location>
        <position position="103"/>
    </location>
</feature>